<dbReference type="GO" id="GO:0046580">
    <property type="term" value="P:negative regulation of Ras protein signal transduction"/>
    <property type="evidence" value="ECO:0007669"/>
    <property type="project" value="TreeGrafter"/>
</dbReference>
<dbReference type="Pfam" id="PF03836">
    <property type="entry name" value="RasGAP_C"/>
    <property type="match status" value="1"/>
</dbReference>
<feature type="domain" description="Ras-GAP" evidence="3">
    <location>
        <begin position="237"/>
        <end position="452"/>
    </location>
</feature>
<dbReference type="AlphaFoldDB" id="A0A507BZ55"/>
<dbReference type="CDD" id="cd05132">
    <property type="entry name" value="RasGAP_GAPA"/>
    <property type="match status" value="1"/>
</dbReference>
<evidence type="ECO:0000313" key="4">
    <source>
        <dbReference type="EMBL" id="TPX32411.1"/>
    </source>
</evidence>
<dbReference type="PANTHER" id="PTHR14149">
    <property type="entry name" value="RAS GTPASE-ACTIVATING PROTEIN WITH IQ MOTIF"/>
    <property type="match status" value="1"/>
</dbReference>
<dbReference type="Gene3D" id="1.10.506.10">
    <property type="entry name" value="GTPase Activation - p120gap, domain 1"/>
    <property type="match status" value="1"/>
</dbReference>
<evidence type="ECO:0000313" key="5">
    <source>
        <dbReference type="Proteomes" id="UP000319731"/>
    </source>
</evidence>
<dbReference type="GO" id="GO:0005096">
    <property type="term" value="F:GTPase activator activity"/>
    <property type="evidence" value="ECO:0007669"/>
    <property type="project" value="TreeGrafter"/>
</dbReference>
<dbReference type="GO" id="GO:0005938">
    <property type="term" value="C:cell cortex"/>
    <property type="evidence" value="ECO:0007669"/>
    <property type="project" value="TreeGrafter"/>
</dbReference>
<dbReference type="SUPFAM" id="SSF143885">
    <property type="entry name" value="RGC domain-like"/>
    <property type="match status" value="1"/>
</dbReference>
<keyword evidence="5" id="KW-1185">Reference proteome</keyword>
<sequence>MEGPVRTSTPIPAHAIPTTISSPTYISSSTTSLGNTSPASTRRLALGSHRPSTNTTPATLGEPRAALLAASVSGNGSLSAMSKASPVGSPAVSDRKYSLSALWSIGLEHEEIDDDLTKAQRRLRDLKMRISAQSKKNFLLERDVRYLDGRIALLIQNRLALDEKEAISNMGEEDLDTNIAVAFPDERRRQLYGNLFFLLQSEPRYIATMTRLVSMAEIDNLLQTVMFTIYGNQYESREEYLLLSMFQNVLAAQFEAATDFGSLLRANTPVSRMMTTYTRRGPGQSYLKNVLSEKINGLIEQVDLDLEINPLKVYEQLVNDSAIQGPSSGELPRCTTAEEAIKVPQVNAVIAPRLEKLMEITGEFLDTIMASLDQVPYGIRWICKQIRSLTKRKYPDASDYNICSLIGGFFMLRYVNPAIVTPQAYMLVESNPMKNPRRNLTLVAKLLQNLANKPAHSKETYMSALNPFVEVKKEVINRFLNDLCEVGDFHDELEMDQYVALSKKDLQLNVTLNEIYQMHGLLTQHKDVLAQGEKNHLRIILNDLGLAPNQVSRSENKTIVLPLFSRWEQPIADVPSAIADSQLTKSDILYMDTKALFVQILRSMPSLAAAGGPGPLNLSKIAEAAAQSREPGLVKKGIKVRELLHDLEEVGSVNATDGHRLLVEEVTAEIVHLGSVREKCNKETASLEVVYKTICDHNNYLRSQLESYKAYLQNVRIQSGLVGNKSAKGQVQGPYKFSHAQLEKDGMIVESNVPENRRANIFFNIISPLPGTFVITLHYKGREKPILEMDLKLDDLLEKQSTQSPEPVLDLEYVQLSVGKTLKLINRTFLKR</sequence>
<proteinExistence type="predicted"/>
<evidence type="ECO:0000256" key="2">
    <source>
        <dbReference type="SAM" id="MobiDB-lite"/>
    </source>
</evidence>
<feature type="coiled-coil region" evidence="1">
    <location>
        <begin position="109"/>
        <end position="136"/>
    </location>
</feature>
<dbReference type="STRING" id="1806994.A0A507BZ55"/>
<dbReference type="OrthoDB" id="775356at2759"/>
<dbReference type="Pfam" id="PF00616">
    <property type="entry name" value="RasGAP"/>
    <property type="match status" value="1"/>
</dbReference>
<dbReference type="PROSITE" id="PS50018">
    <property type="entry name" value="RAS_GTPASE_ACTIV_2"/>
    <property type="match status" value="1"/>
</dbReference>
<gene>
    <name evidence="4" type="ORF">SmJEL517_g04440</name>
</gene>
<dbReference type="InterPro" id="IPR008936">
    <property type="entry name" value="Rho_GTPase_activation_prot"/>
</dbReference>
<keyword evidence="1" id="KW-0175">Coiled coil</keyword>
<protein>
    <recommendedName>
        <fullName evidence="3">Ras-GAP domain-containing protein</fullName>
    </recommendedName>
</protein>
<evidence type="ECO:0000259" key="3">
    <source>
        <dbReference type="PROSITE" id="PS50018"/>
    </source>
</evidence>
<evidence type="ECO:0000256" key="1">
    <source>
        <dbReference type="SAM" id="Coils"/>
    </source>
</evidence>
<dbReference type="InterPro" id="IPR000593">
    <property type="entry name" value="RasGAP_C"/>
</dbReference>
<organism evidence="4 5">
    <name type="scientific">Synchytrium microbalum</name>
    <dbReference type="NCBI Taxonomy" id="1806994"/>
    <lineage>
        <taxon>Eukaryota</taxon>
        <taxon>Fungi</taxon>
        <taxon>Fungi incertae sedis</taxon>
        <taxon>Chytridiomycota</taxon>
        <taxon>Chytridiomycota incertae sedis</taxon>
        <taxon>Chytridiomycetes</taxon>
        <taxon>Synchytriales</taxon>
        <taxon>Synchytriaceae</taxon>
        <taxon>Synchytrium</taxon>
    </lineage>
</organism>
<dbReference type="SMART" id="SM00323">
    <property type="entry name" value="RasGAP"/>
    <property type="match status" value="1"/>
</dbReference>
<feature type="compositionally biased region" description="Low complexity" evidence="2">
    <location>
        <begin position="21"/>
        <end position="32"/>
    </location>
</feature>
<dbReference type="SUPFAM" id="SSF48350">
    <property type="entry name" value="GTPase activation domain, GAP"/>
    <property type="match status" value="1"/>
</dbReference>
<dbReference type="Proteomes" id="UP000319731">
    <property type="component" value="Unassembled WGS sequence"/>
</dbReference>
<comment type="caution">
    <text evidence="4">The sequence shown here is derived from an EMBL/GenBank/DDBJ whole genome shotgun (WGS) entry which is preliminary data.</text>
</comment>
<dbReference type="RefSeq" id="XP_031023619.1">
    <property type="nucleotide sequence ID" value="XM_031170368.1"/>
</dbReference>
<feature type="region of interest" description="Disordered" evidence="2">
    <location>
        <begin position="21"/>
        <end position="62"/>
    </location>
</feature>
<reference evidence="4 5" key="1">
    <citation type="journal article" date="2019" name="Sci. Rep.">
        <title>Comparative genomics of chytrid fungi reveal insights into the obligate biotrophic and pathogenic lifestyle of Synchytrium endobioticum.</title>
        <authorList>
            <person name="van de Vossenberg B.T.L.H."/>
            <person name="Warris S."/>
            <person name="Nguyen H.D.T."/>
            <person name="van Gent-Pelzer M.P.E."/>
            <person name="Joly D.L."/>
            <person name="van de Geest H.C."/>
            <person name="Bonants P.J.M."/>
            <person name="Smith D.S."/>
            <person name="Levesque C.A."/>
            <person name="van der Lee T.A.J."/>
        </authorList>
    </citation>
    <scope>NUCLEOTIDE SEQUENCE [LARGE SCALE GENOMIC DNA]</scope>
    <source>
        <strain evidence="4 5">JEL517</strain>
    </source>
</reference>
<accession>A0A507BZ55</accession>
<dbReference type="PANTHER" id="PTHR14149:SF17">
    <property type="entry name" value="GTPASE-ACTIVATING PROTEIN"/>
    <property type="match status" value="1"/>
</dbReference>
<dbReference type="InterPro" id="IPR001936">
    <property type="entry name" value="RasGAP_dom"/>
</dbReference>
<name>A0A507BZ55_9FUNG</name>
<dbReference type="GeneID" id="42005665"/>
<dbReference type="EMBL" id="QEAO01000030">
    <property type="protein sequence ID" value="TPX32411.1"/>
    <property type="molecule type" value="Genomic_DNA"/>
</dbReference>